<dbReference type="Gene3D" id="2.60.120.430">
    <property type="entry name" value="Galactose-binding lectin"/>
    <property type="match status" value="1"/>
</dbReference>
<dbReference type="InterPro" id="IPR008979">
    <property type="entry name" value="Galactose-bd-like_sf"/>
</dbReference>
<dbReference type="PANTHER" id="PTHR19328:SF75">
    <property type="entry name" value="ALDOSE SUGAR DEHYDROGENASE YLII"/>
    <property type="match status" value="1"/>
</dbReference>
<dbReference type="Proteomes" id="UP000185984">
    <property type="component" value="Unassembled WGS sequence"/>
</dbReference>
<dbReference type="InterPro" id="IPR011042">
    <property type="entry name" value="6-blade_b-propeller_TolB-like"/>
</dbReference>
<dbReference type="InterPro" id="IPR014755">
    <property type="entry name" value="Cu-Rt/internalin_Ig-like"/>
</dbReference>
<proteinExistence type="predicted"/>
<keyword evidence="1" id="KW-0732">Signal</keyword>
<dbReference type="STRING" id="247279.NIES1031_13885"/>
<gene>
    <name evidence="3" type="ORF">NIES1031_13885</name>
</gene>
<dbReference type="SUPFAM" id="SSF49899">
    <property type="entry name" value="Concanavalin A-like lectins/glucanases"/>
    <property type="match status" value="1"/>
</dbReference>
<dbReference type="InterPro" id="IPR013320">
    <property type="entry name" value="ConA-like_dom_sf"/>
</dbReference>
<dbReference type="Gene3D" id="2.120.10.30">
    <property type="entry name" value="TolB, C-terminal domain"/>
    <property type="match status" value="1"/>
</dbReference>
<dbReference type="OrthoDB" id="414973at2"/>
<feature type="domain" description="SbsA Ig-like" evidence="2">
    <location>
        <begin position="428"/>
        <end position="501"/>
    </location>
</feature>
<dbReference type="Gene3D" id="2.60.120.200">
    <property type="match status" value="1"/>
</dbReference>
<dbReference type="SUPFAM" id="SSF49785">
    <property type="entry name" value="Galactose-binding domain-like"/>
    <property type="match status" value="1"/>
</dbReference>
<dbReference type="AlphaFoldDB" id="A0A1U7HPK5"/>
<organism evidence="3 4">
    <name type="scientific">Chroogloeocystis siderophila 5.2 s.c.1</name>
    <dbReference type="NCBI Taxonomy" id="247279"/>
    <lineage>
        <taxon>Bacteria</taxon>
        <taxon>Bacillati</taxon>
        <taxon>Cyanobacteriota</taxon>
        <taxon>Cyanophyceae</taxon>
        <taxon>Oscillatoriophycideae</taxon>
        <taxon>Chroococcales</taxon>
        <taxon>Chroococcaceae</taxon>
        <taxon>Chroogloeocystis</taxon>
    </lineage>
</organism>
<evidence type="ECO:0000313" key="4">
    <source>
        <dbReference type="Proteomes" id="UP000185984"/>
    </source>
</evidence>
<dbReference type="InterPro" id="IPR032812">
    <property type="entry name" value="SbsA_Ig"/>
</dbReference>
<dbReference type="InterPro" id="IPR011041">
    <property type="entry name" value="Quinoprot_gluc/sorb_DH_b-prop"/>
</dbReference>
<evidence type="ECO:0000259" key="2">
    <source>
        <dbReference type="Pfam" id="PF13205"/>
    </source>
</evidence>
<dbReference type="Gene3D" id="2.60.40.1220">
    <property type="match status" value="1"/>
</dbReference>
<evidence type="ECO:0000313" key="3">
    <source>
        <dbReference type="EMBL" id="OKH25455.1"/>
    </source>
</evidence>
<protein>
    <recommendedName>
        <fullName evidence="2">SbsA Ig-like domain-containing protein</fullName>
    </recommendedName>
</protein>
<name>A0A1U7HPK5_9CHRO</name>
<dbReference type="PANTHER" id="PTHR19328">
    <property type="entry name" value="HEDGEHOG-INTERACTING PROTEIN"/>
    <property type="match status" value="1"/>
</dbReference>
<accession>A0A1U7HPK5</accession>
<dbReference type="Pfam" id="PF13205">
    <property type="entry name" value="Big_5"/>
    <property type="match status" value="1"/>
</dbReference>
<keyword evidence="4" id="KW-1185">Reference proteome</keyword>
<dbReference type="EMBL" id="MRCC01000010">
    <property type="protein sequence ID" value="OKH25455.1"/>
    <property type="molecule type" value="Genomic_DNA"/>
</dbReference>
<reference evidence="3 4" key="1">
    <citation type="submission" date="2016-11" db="EMBL/GenBank/DDBJ databases">
        <title>Draft Genome Sequences of Nine Cyanobacterial Strains from Diverse Habitats.</title>
        <authorList>
            <person name="Zhu T."/>
            <person name="Hou S."/>
            <person name="Lu X."/>
            <person name="Hess W.R."/>
        </authorList>
    </citation>
    <scope>NUCLEOTIDE SEQUENCE [LARGE SCALE GENOMIC DNA]</scope>
    <source>
        <strain evidence="3 4">5.2 s.c.1</strain>
    </source>
</reference>
<dbReference type="RefSeq" id="WP_073550043.1">
    <property type="nucleotide sequence ID" value="NZ_CAWMVK010000002.1"/>
</dbReference>
<comment type="caution">
    <text evidence="3">The sequence shown here is derived from an EMBL/GenBank/DDBJ whole genome shotgun (WGS) entry which is preliminary data.</text>
</comment>
<dbReference type="SUPFAM" id="SSF50952">
    <property type="entry name" value="Soluble quinoprotein glucose dehydrogenase"/>
    <property type="match status" value="1"/>
</dbReference>
<dbReference type="SUPFAM" id="SSF63829">
    <property type="entry name" value="Calcium-dependent phosphotriesterase"/>
    <property type="match status" value="1"/>
</dbReference>
<evidence type="ECO:0000256" key="1">
    <source>
        <dbReference type="ARBA" id="ARBA00022729"/>
    </source>
</evidence>
<sequence>MLNLDFSFTLPDTVLDKDGQGTGFTSVEPNSSGDHYQPSNIDIDTAAKTLTLTATKGSSAWANNSLKNALQRGIDDTKPFTISTRLKGSPNKFTSAFQQGGIFFGSDQDNYVKLVLINSGGPNGLRLQFFKEENGVGSSIAEITNLNWSNINTLDLYLTGDPDTKTFKAAYRVNSNTAPAKVVNQSAQIKTSTPFFLANASNTSAGILASTTNAPNVVVAFDQFGIAQEIKVNFQPNAANLPSGYVKDTGAAFNNTRGYGWVRSGTNTPLNIAQFARDRDRAGVDQRIDTLLHMQYFNSPAAAWEMAVPNGMYSVTVSVGDGPNPNGVYDSKHTIRVEGVTAIDKFQSTPQQEYKLETVKVNVNDGRLTIDAIGGTNTKINFIEIFNITPGKHPNVTGFAVDRDAQGKAYLNTSINVDVALARSGIGVAPSSLNSSTVKLYRTKDGKQVPGLVGTSGGNDVIVYQPSQNLDPNTNYTFIVTNKVKDESGTSFNTESFTFNTGNASTVPGDNQVNFTKELVYQGAPLASLTVGPDSKLYAAGLDGKIRRWNIDAGSGRLSNLQTFAPAKLNGRAIIGLTFDPKNPNNLWISHNDPLFPQPAKDFTGAISKLVLNSNTNSFSASIQDYVTGLPRSAKDHLSNSLAFGPDGKLYLSQGSNSALGAPDTAWANRPERLLTAAILQIDPNRNAPSGGFNVQTENYGGKQGNYNPFAVNAPVKLYATGIRNAYDLVWHSNGFLYVPTNGSGANGNTPDNPKTSVNEALQRVGTQNDYLFKVVQGGYYGHPNPKRGEYILNGGNPTSGIDPAEVVRVVDPVTKVAYAGYPVGIKPDSNYRGFAYDFGRNKSPNGIIEYQSNTFGGALKNKLLVAQYSGGNDILALEPDNNGNIPRGNVTQVISGLNDPLDLVEDTKKNAGNLYVAELIKDGVAGQISLLKVS</sequence>